<comment type="caution">
    <text evidence="1">The sequence shown here is derived from an EMBL/GenBank/DDBJ whole genome shotgun (WGS) entry which is preliminary data.</text>
</comment>
<dbReference type="EMBL" id="AZHX01001227">
    <property type="protein sequence ID" value="ETX04421.1"/>
    <property type="molecule type" value="Genomic_DNA"/>
</dbReference>
<evidence type="ECO:0000313" key="2">
    <source>
        <dbReference type="Proteomes" id="UP000019140"/>
    </source>
</evidence>
<keyword evidence="2" id="KW-1185">Reference proteome</keyword>
<proteinExistence type="predicted"/>
<sequence length="126" mass="14068">MIRGQNGQSIVTLRISQTFVNVILYTHVVLRSTLSPLIMRWANDSGIFDMRDLSKRIANLPEDKRDLLDALLRDEGLDISSLPMRSRRSSGSTSFPLSFAQQRMWFLNQCPVASGGVARIDTGCPA</sequence>
<name>W4M394_9BACT</name>
<gene>
    <name evidence="1" type="ORF">ETSY2_28875</name>
</gene>
<evidence type="ECO:0008006" key="3">
    <source>
        <dbReference type="Google" id="ProtNLM"/>
    </source>
</evidence>
<dbReference type="HOGENOM" id="CLU_1977510_0_0_7"/>
<protein>
    <recommendedName>
        <fullName evidence="3">Condensation domain-containing protein</fullName>
    </recommendedName>
</protein>
<reference evidence="1 2" key="1">
    <citation type="journal article" date="2014" name="Nature">
        <title>An environmental bacterial taxon with a large and distinct metabolic repertoire.</title>
        <authorList>
            <person name="Wilson M.C."/>
            <person name="Mori T."/>
            <person name="Ruckert C."/>
            <person name="Uria A.R."/>
            <person name="Helf M.J."/>
            <person name="Takada K."/>
            <person name="Gernert C."/>
            <person name="Steffens U.A."/>
            <person name="Heycke N."/>
            <person name="Schmitt S."/>
            <person name="Rinke C."/>
            <person name="Helfrich E.J."/>
            <person name="Brachmann A.O."/>
            <person name="Gurgui C."/>
            <person name="Wakimoto T."/>
            <person name="Kracht M."/>
            <person name="Crusemann M."/>
            <person name="Hentschel U."/>
            <person name="Abe I."/>
            <person name="Matsunaga S."/>
            <person name="Kalinowski J."/>
            <person name="Takeyama H."/>
            <person name="Piel J."/>
        </authorList>
    </citation>
    <scope>NUCLEOTIDE SEQUENCE [LARGE SCALE GENOMIC DNA]</scope>
    <source>
        <strain evidence="2">TSY2</strain>
    </source>
</reference>
<dbReference type="AlphaFoldDB" id="W4M394"/>
<dbReference type="Proteomes" id="UP000019140">
    <property type="component" value="Unassembled WGS sequence"/>
</dbReference>
<accession>W4M394</accession>
<evidence type="ECO:0000313" key="1">
    <source>
        <dbReference type="EMBL" id="ETX04421.1"/>
    </source>
</evidence>
<organism evidence="1 2">
    <name type="scientific">Candidatus Entotheonella gemina</name>
    <dbReference type="NCBI Taxonomy" id="1429439"/>
    <lineage>
        <taxon>Bacteria</taxon>
        <taxon>Pseudomonadati</taxon>
        <taxon>Nitrospinota/Tectimicrobiota group</taxon>
        <taxon>Candidatus Tectimicrobiota</taxon>
        <taxon>Candidatus Entotheonellia</taxon>
        <taxon>Candidatus Entotheonellales</taxon>
        <taxon>Candidatus Entotheonellaceae</taxon>
        <taxon>Candidatus Entotheonella</taxon>
    </lineage>
</organism>